<accession>A0A382S8L2</accession>
<dbReference type="EMBL" id="UINC01126650">
    <property type="protein sequence ID" value="SVD05261.1"/>
    <property type="molecule type" value="Genomic_DNA"/>
</dbReference>
<gene>
    <name evidence="1" type="ORF">METZ01_LOCUS358115</name>
</gene>
<protein>
    <submittedName>
        <fullName evidence="1">Uncharacterized protein</fullName>
    </submittedName>
</protein>
<organism evidence="1">
    <name type="scientific">marine metagenome</name>
    <dbReference type="NCBI Taxonomy" id="408172"/>
    <lineage>
        <taxon>unclassified sequences</taxon>
        <taxon>metagenomes</taxon>
        <taxon>ecological metagenomes</taxon>
    </lineage>
</organism>
<sequence>MQEARRMVIGTKSYKACLKVTLTTPDGERFEEEIDVILSADSKEDVQERLRDLTASVSVEDVRITSVHHVGRKTKLGQSQGES</sequence>
<dbReference type="AlphaFoldDB" id="A0A382S8L2"/>
<evidence type="ECO:0000313" key="1">
    <source>
        <dbReference type="EMBL" id="SVD05261.1"/>
    </source>
</evidence>
<proteinExistence type="predicted"/>
<name>A0A382S8L2_9ZZZZ</name>
<reference evidence="1" key="1">
    <citation type="submission" date="2018-05" db="EMBL/GenBank/DDBJ databases">
        <authorList>
            <person name="Lanie J.A."/>
            <person name="Ng W.-L."/>
            <person name="Kazmierczak K.M."/>
            <person name="Andrzejewski T.M."/>
            <person name="Davidsen T.M."/>
            <person name="Wayne K.J."/>
            <person name="Tettelin H."/>
            <person name="Glass J.I."/>
            <person name="Rusch D."/>
            <person name="Podicherti R."/>
            <person name="Tsui H.-C.T."/>
            <person name="Winkler M.E."/>
        </authorList>
    </citation>
    <scope>NUCLEOTIDE SEQUENCE</scope>
</reference>